<comment type="caution">
    <text evidence="2">The sequence shown here is derived from an EMBL/GenBank/DDBJ whole genome shotgun (WGS) entry which is preliminary data.</text>
</comment>
<dbReference type="GO" id="GO:0008324">
    <property type="term" value="F:monoatomic cation transmembrane transporter activity"/>
    <property type="evidence" value="ECO:0007669"/>
    <property type="project" value="UniProtKB-UniRule"/>
</dbReference>
<dbReference type="PANTHER" id="PTHR16228:SF25">
    <property type="entry name" value="SOLUTE CARRIER FAMILY 41 MEMBER 2"/>
    <property type="match status" value="1"/>
</dbReference>
<comment type="function">
    <text evidence="1">Acts as a magnesium transporter.</text>
</comment>
<keyword evidence="3" id="KW-1185">Reference proteome</keyword>
<feature type="non-terminal residue" evidence="2">
    <location>
        <position position="224"/>
    </location>
</feature>
<keyword evidence="1" id="KW-0813">Transport</keyword>
<comment type="similarity">
    <text evidence="1">Belongs to the SLC41A transporter family.</text>
</comment>
<dbReference type="GO" id="GO:0022890">
    <property type="term" value="F:inorganic cation transmembrane transporter activity"/>
    <property type="evidence" value="ECO:0007669"/>
    <property type="project" value="UniProtKB-UniRule"/>
</dbReference>
<dbReference type="AlphaFoldDB" id="A0A7J7ETZ4"/>
<evidence type="ECO:0000313" key="2">
    <source>
        <dbReference type="EMBL" id="KAF5919239.1"/>
    </source>
</evidence>
<dbReference type="GO" id="GO:0030001">
    <property type="term" value="P:metal ion transport"/>
    <property type="evidence" value="ECO:0007669"/>
    <property type="project" value="UniProtKB-UniRule"/>
</dbReference>
<keyword evidence="1" id="KW-0460">Magnesium</keyword>
<feature type="transmembrane region" description="Helical" evidence="1">
    <location>
        <begin position="86"/>
        <end position="105"/>
    </location>
</feature>
<dbReference type="PANTHER" id="PTHR16228">
    <property type="entry name" value="DIVALENT CATION TRANSPORTER SOLUTE CARRIER FAMILY 41"/>
    <property type="match status" value="1"/>
</dbReference>
<dbReference type="Proteomes" id="UP000551758">
    <property type="component" value="Unassembled WGS sequence"/>
</dbReference>
<dbReference type="EMBL" id="JACDTQ010002401">
    <property type="protein sequence ID" value="KAF5919239.1"/>
    <property type="molecule type" value="Genomic_DNA"/>
</dbReference>
<keyword evidence="1" id="KW-0406">Ion transport</keyword>
<keyword evidence="1" id="KW-0472">Membrane</keyword>
<reference evidence="2 3" key="1">
    <citation type="journal article" date="2020" name="Mol. Biol. Evol.">
        <title>Interspecific Gene Flow and the Evolution of Specialization in Black and White Rhinoceros.</title>
        <authorList>
            <person name="Moodley Y."/>
            <person name="Westbury M.V."/>
            <person name="Russo I.M."/>
            <person name="Gopalakrishnan S."/>
            <person name="Rakotoarivelo A."/>
            <person name="Olsen R.A."/>
            <person name="Prost S."/>
            <person name="Tunstall T."/>
            <person name="Ryder O.A."/>
            <person name="Dalen L."/>
            <person name="Bruford M.W."/>
        </authorList>
    </citation>
    <scope>NUCLEOTIDE SEQUENCE [LARGE SCALE GENOMIC DNA]</scope>
    <source>
        <strain evidence="2">SBR-YM</strain>
        <tissue evidence="2">Skin</tissue>
    </source>
</reference>
<organism evidence="2 3">
    <name type="scientific">Diceros bicornis minor</name>
    <name type="common">South-central black rhinoceros</name>
    <dbReference type="NCBI Taxonomy" id="77932"/>
    <lineage>
        <taxon>Eukaryota</taxon>
        <taxon>Metazoa</taxon>
        <taxon>Chordata</taxon>
        <taxon>Craniata</taxon>
        <taxon>Vertebrata</taxon>
        <taxon>Euteleostomi</taxon>
        <taxon>Mammalia</taxon>
        <taxon>Eutheria</taxon>
        <taxon>Laurasiatheria</taxon>
        <taxon>Perissodactyla</taxon>
        <taxon>Rhinocerotidae</taxon>
        <taxon>Diceros</taxon>
    </lineage>
</organism>
<protein>
    <recommendedName>
        <fullName evidence="1">Solute carrier family 41 member</fullName>
    </recommendedName>
</protein>
<evidence type="ECO:0000313" key="3">
    <source>
        <dbReference type="Proteomes" id="UP000551758"/>
    </source>
</evidence>
<name>A0A7J7ETZ4_DICBM</name>
<keyword evidence="1" id="KW-1133">Transmembrane helix</keyword>
<accession>A0A7J7ETZ4</accession>
<comment type="caution">
    <text evidence="1">Lacks conserved residue(s) required for the propagation of feature annotation.</text>
</comment>
<proteinExistence type="inferred from homology"/>
<comment type="subcellular location">
    <subcellularLocation>
        <location evidence="1">Membrane</location>
        <topology evidence="1">Multi-pass membrane protein</topology>
    </subcellularLocation>
</comment>
<keyword evidence="1" id="KW-0812">Transmembrane</keyword>
<dbReference type="GO" id="GO:0005886">
    <property type="term" value="C:plasma membrane"/>
    <property type="evidence" value="ECO:0007669"/>
    <property type="project" value="TreeGrafter"/>
</dbReference>
<sequence length="224" mass="25394">KKDLLLTQQVVVQVVVEVLQVGLKFNTFQSDKFLNLWLRMVPFIYQERNLEIMLASRLSTTANVGKMNSSTEKWNIIIEKLSLKQVQATAVGFLAVVAAIMLGWVPEGKYYLGHSILLCSSRVATTFTLLQGIIMFGQTYNFSTLSWVSQGTLVSITITYYCYSITVTYYYYSITYYYILVGGFFLVLTQKHSVARAVLCSSWDPALKVTPKSDIQPYYGNNCI</sequence>
<feature type="transmembrane region" description="Helical" evidence="1">
    <location>
        <begin position="169"/>
        <end position="188"/>
    </location>
</feature>
<gene>
    <name evidence="2" type="ORF">HPG69_003879</name>
</gene>
<dbReference type="InterPro" id="IPR045349">
    <property type="entry name" value="SLC41A1-3"/>
</dbReference>
<feature type="transmembrane region" description="Helical" evidence="1">
    <location>
        <begin position="111"/>
        <end position="130"/>
    </location>
</feature>
<evidence type="ECO:0000256" key="1">
    <source>
        <dbReference type="RuleBase" id="RU369007"/>
    </source>
</evidence>